<feature type="domain" description="N-acetyltransferase" evidence="1">
    <location>
        <begin position="3"/>
        <end position="170"/>
    </location>
</feature>
<dbReference type="GO" id="GO:0016747">
    <property type="term" value="F:acyltransferase activity, transferring groups other than amino-acyl groups"/>
    <property type="evidence" value="ECO:0007669"/>
    <property type="project" value="InterPro"/>
</dbReference>
<dbReference type="Gene3D" id="3.40.630.30">
    <property type="match status" value="1"/>
</dbReference>
<dbReference type="STRING" id="553466.SAMN04487950_4367"/>
<dbReference type="GO" id="GO:0005840">
    <property type="term" value="C:ribosome"/>
    <property type="evidence" value="ECO:0007669"/>
    <property type="project" value="UniProtKB-KW"/>
</dbReference>
<evidence type="ECO:0000313" key="3">
    <source>
        <dbReference type="Proteomes" id="UP000199607"/>
    </source>
</evidence>
<name>A0A1I4J4P1_9EURY</name>
<dbReference type="PROSITE" id="PS51186">
    <property type="entry name" value="GNAT"/>
    <property type="match status" value="1"/>
</dbReference>
<dbReference type="Proteomes" id="UP000199607">
    <property type="component" value="Unassembled WGS sequence"/>
</dbReference>
<dbReference type="AlphaFoldDB" id="A0A1I4J4P1"/>
<sequence length="174" mass="19136">MHLHLRPARPADTGVIAAVARESWHAAYGDFLSTVTIDETVDAWYDPVDLREQVEEGAFVVAVDEERPESDDIVAFAHAVVASDGTRPTLTRLYARESYWGSGVGTQLLHRVVADLDTDAGHEFLSALVFANNAVGRGFYESHGFEVVGRRTEAFDGNDHEELILRAPLDTLAE</sequence>
<dbReference type="InterPro" id="IPR016181">
    <property type="entry name" value="Acyl_CoA_acyltransferase"/>
</dbReference>
<dbReference type="EMBL" id="FOTC01000009">
    <property type="protein sequence ID" value="SFL61091.1"/>
    <property type="molecule type" value="Genomic_DNA"/>
</dbReference>
<evidence type="ECO:0000259" key="1">
    <source>
        <dbReference type="PROSITE" id="PS51186"/>
    </source>
</evidence>
<keyword evidence="2" id="KW-0687">Ribonucleoprotein</keyword>
<dbReference type="Pfam" id="PF00583">
    <property type="entry name" value="Acetyltransf_1"/>
    <property type="match status" value="1"/>
</dbReference>
<reference evidence="3" key="1">
    <citation type="submission" date="2016-10" db="EMBL/GenBank/DDBJ databases">
        <authorList>
            <person name="Varghese N."/>
            <person name="Submissions S."/>
        </authorList>
    </citation>
    <scope>NUCLEOTIDE SEQUENCE [LARGE SCALE GENOMIC DNA]</scope>
    <source>
        <strain evidence="3">CGMCC 1.7738</strain>
    </source>
</reference>
<proteinExistence type="predicted"/>
<organism evidence="2 3">
    <name type="scientific">Halogranum rubrum</name>
    <dbReference type="NCBI Taxonomy" id="553466"/>
    <lineage>
        <taxon>Archaea</taxon>
        <taxon>Methanobacteriati</taxon>
        <taxon>Methanobacteriota</taxon>
        <taxon>Stenosarchaea group</taxon>
        <taxon>Halobacteria</taxon>
        <taxon>Halobacteriales</taxon>
        <taxon>Haloferacaceae</taxon>
    </lineage>
</organism>
<dbReference type="SUPFAM" id="SSF55729">
    <property type="entry name" value="Acyl-CoA N-acyltransferases (Nat)"/>
    <property type="match status" value="1"/>
</dbReference>
<evidence type="ECO:0000313" key="2">
    <source>
        <dbReference type="EMBL" id="SFL61091.1"/>
    </source>
</evidence>
<gene>
    <name evidence="2" type="ORF">SAMN04487950_4367</name>
</gene>
<dbReference type="InterPro" id="IPR000182">
    <property type="entry name" value="GNAT_dom"/>
</dbReference>
<dbReference type="RefSeq" id="WP_089872415.1">
    <property type="nucleotide sequence ID" value="NZ_FOTC01000009.1"/>
</dbReference>
<protein>
    <submittedName>
        <fullName evidence="2">Ribosomal protein S18 acetylase RimI</fullName>
    </submittedName>
</protein>
<accession>A0A1I4J4P1</accession>
<keyword evidence="3" id="KW-1185">Reference proteome</keyword>
<keyword evidence="2" id="KW-0689">Ribosomal protein</keyword>